<name>A0A559TKC6_9HYPH</name>
<dbReference type="InterPro" id="IPR023214">
    <property type="entry name" value="HAD_sf"/>
</dbReference>
<proteinExistence type="predicted"/>
<dbReference type="SUPFAM" id="SSF56784">
    <property type="entry name" value="HAD-like"/>
    <property type="match status" value="1"/>
</dbReference>
<dbReference type="GO" id="GO:0016787">
    <property type="term" value="F:hydrolase activity"/>
    <property type="evidence" value="ECO:0007669"/>
    <property type="project" value="UniProtKB-KW"/>
</dbReference>
<dbReference type="EMBL" id="VISO01000001">
    <property type="protein sequence ID" value="TVZ75016.1"/>
    <property type="molecule type" value="Genomic_DNA"/>
</dbReference>
<sequence length="159" mass="17295">MTAAHSVKTSDRPRRRLIIFDFDGTLAETEIIASEVISTTLAAQGVNVQADEITARSPKVERDDQQPRLESNLGVSLPENFMEIVGVEIQLAASANRSATPGAIELLQWLTIPFCAASNTSRFELIHRMRSANLLGFVSSRFLSSDETVSASQTPPCCS</sequence>
<evidence type="ECO:0000313" key="1">
    <source>
        <dbReference type="EMBL" id="TVZ75016.1"/>
    </source>
</evidence>
<gene>
    <name evidence="1" type="ORF">BCL32_0384</name>
</gene>
<protein>
    <submittedName>
        <fullName evidence="1">Haloacid dehalogenase-like hydrolase</fullName>
    </submittedName>
</protein>
<reference evidence="1 2" key="1">
    <citation type="submission" date="2019-06" db="EMBL/GenBank/DDBJ databases">
        <title>Pac Bio to generate improved reference genome sequences for organisms with transposon mutant libraries (support for FEBA project).</title>
        <authorList>
            <person name="Blow M."/>
        </authorList>
    </citation>
    <scope>NUCLEOTIDE SEQUENCE [LARGE SCALE GENOMIC DNA]</scope>
    <source>
        <strain evidence="1 2">USDA 1844</strain>
    </source>
</reference>
<evidence type="ECO:0000313" key="2">
    <source>
        <dbReference type="Proteomes" id="UP000319824"/>
    </source>
</evidence>
<dbReference type="Pfam" id="PF00702">
    <property type="entry name" value="Hydrolase"/>
    <property type="match status" value="1"/>
</dbReference>
<dbReference type="AlphaFoldDB" id="A0A559TKC6"/>
<accession>A0A559TKC6</accession>
<comment type="caution">
    <text evidence="1">The sequence shown here is derived from an EMBL/GenBank/DDBJ whole genome shotgun (WGS) entry which is preliminary data.</text>
</comment>
<dbReference type="InterPro" id="IPR023198">
    <property type="entry name" value="PGP-like_dom2"/>
</dbReference>
<dbReference type="Gene3D" id="3.40.50.1000">
    <property type="entry name" value="HAD superfamily/HAD-like"/>
    <property type="match status" value="1"/>
</dbReference>
<keyword evidence="1" id="KW-0378">Hydrolase</keyword>
<dbReference type="Proteomes" id="UP000319824">
    <property type="component" value="Unassembled WGS sequence"/>
</dbReference>
<dbReference type="InterPro" id="IPR036412">
    <property type="entry name" value="HAD-like_sf"/>
</dbReference>
<organism evidence="1 2">
    <name type="scientific">Rhizobium mongolense USDA 1844</name>
    <dbReference type="NCBI Taxonomy" id="1079460"/>
    <lineage>
        <taxon>Bacteria</taxon>
        <taxon>Pseudomonadati</taxon>
        <taxon>Pseudomonadota</taxon>
        <taxon>Alphaproteobacteria</taxon>
        <taxon>Hyphomicrobiales</taxon>
        <taxon>Rhizobiaceae</taxon>
        <taxon>Rhizobium/Agrobacterium group</taxon>
        <taxon>Rhizobium</taxon>
    </lineage>
</organism>
<dbReference type="Gene3D" id="1.10.150.240">
    <property type="entry name" value="Putative phosphatase, domain 2"/>
    <property type="match status" value="1"/>
</dbReference>